<evidence type="ECO:0000313" key="2">
    <source>
        <dbReference type="Proteomes" id="UP000218327"/>
    </source>
</evidence>
<organism evidence="1 2">
    <name type="scientific">SAR86 cluster bacterium</name>
    <dbReference type="NCBI Taxonomy" id="2030880"/>
    <lineage>
        <taxon>Bacteria</taxon>
        <taxon>Pseudomonadati</taxon>
        <taxon>Pseudomonadota</taxon>
        <taxon>Gammaproteobacteria</taxon>
        <taxon>SAR86 cluster</taxon>
    </lineage>
</organism>
<accession>A0A2A5AGA4</accession>
<gene>
    <name evidence="1" type="ORF">COA96_16780</name>
</gene>
<reference evidence="2" key="1">
    <citation type="submission" date="2017-08" db="EMBL/GenBank/DDBJ databases">
        <title>A dynamic microbial community with high functional redundancy inhabits the cold, oxic subseafloor aquifer.</title>
        <authorList>
            <person name="Tully B.J."/>
            <person name="Wheat C.G."/>
            <person name="Glazer B.T."/>
            <person name="Huber J.A."/>
        </authorList>
    </citation>
    <scope>NUCLEOTIDE SEQUENCE [LARGE SCALE GENOMIC DNA]</scope>
</reference>
<protein>
    <submittedName>
        <fullName evidence="1">Uncharacterized protein</fullName>
    </submittedName>
</protein>
<name>A0A2A5AGA4_9GAMM</name>
<comment type="caution">
    <text evidence="1">The sequence shown here is derived from an EMBL/GenBank/DDBJ whole genome shotgun (WGS) entry which is preliminary data.</text>
</comment>
<dbReference type="Proteomes" id="UP000218327">
    <property type="component" value="Unassembled WGS sequence"/>
</dbReference>
<proteinExistence type="predicted"/>
<evidence type="ECO:0000313" key="1">
    <source>
        <dbReference type="EMBL" id="PCJ18275.1"/>
    </source>
</evidence>
<dbReference type="EMBL" id="NVVJ01000101">
    <property type="protein sequence ID" value="PCJ18275.1"/>
    <property type="molecule type" value="Genomic_DNA"/>
</dbReference>
<sequence>MRTIAASKIESIDPNTKVDIPSDSIGYHKINGEYRIYFAGEEGEYKADVATHGETKAERDERAADKTARRDAFDLLEQLETRIARGNFDMQTDGERAVKVLVRIVARLARRGGV</sequence>
<dbReference type="AlphaFoldDB" id="A0A2A5AGA4"/>